<protein>
    <submittedName>
        <fullName evidence="2">Type II toxin-antitoxin system VapC family toxin</fullName>
    </submittedName>
</protein>
<dbReference type="EMBL" id="CP031156">
    <property type="protein sequence ID" value="QCO29106.1"/>
    <property type="molecule type" value="Genomic_DNA"/>
</dbReference>
<evidence type="ECO:0000259" key="1">
    <source>
        <dbReference type="Pfam" id="PF01850"/>
    </source>
</evidence>
<dbReference type="SUPFAM" id="SSF88723">
    <property type="entry name" value="PIN domain-like"/>
    <property type="match status" value="1"/>
</dbReference>
<dbReference type="KEGG" id="mpru:DFR88_00260"/>
<reference evidence="2 3" key="1">
    <citation type="submission" date="2018-07" db="EMBL/GenBank/DDBJ databases">
        <title>Complete Genome Sequences of Extremely Thermoacidophilic, Metal-Mobilizing Type-Strain Members of the Archaeal Family Sulfolobaceae: Acidianus brierleyi DSM-1651T, Acidianus sulfidivorans DSM-18786T, Metallosphaera hakonensis DSM-7519T, and Metallosphaera prunae DSM-10039T.</title>
        <authorList>
            <person name="Counts J.A."/>
            <person name="Kelly R.M."/>
        </authorList>
    </citation>
    <scope>NUCLEOTIDE SEQUENCE [LARGE SCALE GENOMIC DNA]</scope>
    <source>
        <strain evidence="2 3">Ron 12/II</strain>
    </source>
</reference>
<dbReference type="Gene3D" id="3.40.50.1010">
    <property type="entry name" value="5'-nuclease"/>
    <property type="match status" value="1"/>
</dbReference>
<dbReference type="RefSeq" id="WP_193453316.1">
    <property type="nucleotide sequence ID" value="NZ_CP031156.1"/>
</dbReference>
<feature type="domain" description="PIN" evidence="1">
    <location>
        <begin position="7"/>
        <end position="123"/>
    </location>
</feature>
<dbReference type="AlphaFoldDB" id="A0A4D8RVX9"/>
<dbReference type="InterPro" id="IPR029060">
    <property type="entry name" value="PIN-like_dom_sf"/>
</dbReference>
<dbReference type="PANTHER" id="PTHR39677">
    <property type="entry name" value="RIBONUCLEASE VAPC6"/>
    <property type="match status" value="1"/>
</dbReference>
<proteinExistence type="predicted"/>
<accession>A0A4D8RVX9</accession>
<evidence type="ECO:0000313" key="3">
    <source>
        <dbReference type="Proteomes" id="UP000298568"/>
    </source>
</evidence>
<name>A0A4D8RVX9_METPR</name>
<keyword evidence="3" id="KW-1185">Reference proteome</keyword>
<dbReference type="InterPro" id="IPR002716">
    <property type="entry name" value="PIN_dom"/>
</dbReference>
<dbReference type="Proteomes" id="UP000298568">
    <property type="component" value="Chromosome"/>
</dbReference>
<dbReference type="Pfam" id="PF01850">
    <property type="entry name" value="PIN"/>
    <property type="match status" value="1"/>
</dbReference>
<evidence type="ECO:0000313" key="2">
    <source>
        <dbReference type="EMBL" id="QCO29106.1"/>
    </source>
</evidence>
<sequence>MKEKVSLDSSFFTVYFSGLNEESRHLMERVYSGEYEAYILTTHLGEFLDTYRKVYGLTKTSVKLKLILESPIRVVPLTQEVVEDSIRIREQYPSLSLNDCYLVSSSTRLGSRIVTANPELVKVKQDSILLNV</sequence>
<organism evidence="2 3">
    <name type="scientific">Metallosphaera prunae</name>
    <dbReference type="NCBI Taxonomy" id="47304"/>
    <lineage>
        <taxon>Archaea</taxon>
        <taxon>Thermoproteota</taxon>
        <taxon>Thermoprotei</taxon>
        <taxon>Sulfolobales</taxon>
        <taxon>Sulfolobaceae</taxon>
        <taxon>Metallosphaera</taxon>
    </lineage>
</organism>
<dbReference type="PANTHER" id="PTHR39677:SF4">
    <property type="entry name" value="RIBONUCLEASE VAPC6"/>
    <property type="match status" value="1"/>
</dbReference>
<dbReference type="GeneID" id="59455277"/>
<gene>
    <name evidence="2" type="ORF">DFR88_00260</name>
</gene>